<dbReference type="AlphaFoldDB" id="A0A444MN45"/>
<name>A0A444MN45_9SPHI</name>
<evidence type="ECO:0000313" key="2">
    <source>
        <dbReference type="EMBL" id="RWY51131.1"/>
    </source>
</evidence>
<keyword evidence="1" id="KW-0732">Signal</keyword>
<dbReference type="Proteomes" id="UP000286701">
    <property type="component" value="Unassembled WGS sequence"/>
</dbReference>
<accession>A0A444MN45</accession>
<sequence length="194" mass="22018">MIKLIRPTLLVLLAAFSLNTSAQKISQTDSLNKIYANKRAQSVYFEGLGAGGVYSFNYDTRFKKRQDGLGGRVGISYFSENDDRLFTIPVVINYLLGKNGKYFEIGAGATFFQYSSYSSNTFFGNSNSYYDYINYPEDYSYERHSQVGAFGSLNFGYRYQPADGGFSFRGGFSPIFSSHDFVPYWPYLSFGYTF</sequence>
<dbReference type="EMBL" id="SBIW01000006">
    <property type="protein sequence ID" value="RWY51131.1"/>
    <property type="molecule type" value="Genomic_DNA"/>
</dbReference>
<dbReference type="OrthoDB" id="966005at2"/>
<evidence type="ECO:0000256" key="1">
    <source>
        <dbReference type="SAM" id="SignalP"/>
    </source>
</evidence>
<keyword evidence="3" id="KW-1185">Reference proteome</keyword>
<reference evidence="2 3" key="1">
    <citation type="submission" date="2019-01" db="EMBL/GenBank/DDBJ databases">
        <title>Mucilaginibacter antarcticum sp. nov., isolated from antarctic soil.</title>
        <authorList>
            <person name="Yan Y.-Q."/>
            <person name="Du Z.-J."/>
        </authorList>
    </citation>
    <scope>NUCLEOTIDE SEQUENCE [LARGE SCALE GENOMIC DNA]</scope>
    <source>
        <strain evidence="2 3">F01003</strain>
    </source>
</reference>
<proteinExistence type="predicted"/>
<organism evidence="2 3">
    <name type="scientific">Mucilaginibacter gilvus</name>
    <dbReference type="NCBI Taxonomy" id="2305909"/>
    <lineage>
        <taxon>Bacteria</taxon>
        <taxon>Pseudomonadati</taxon>
        <taxon>Bacteroidota</taxon>
        <taxon>Sphingobacteriia</taxon>
        <taxon>Sphingobacteriales</taxon>
        <taxon>Sphingobacteriaceae</taxon>
        <taxon>Mucilaginibacter</taxon>
    </lineage>
</organism>
<evidence type="ECO:0000313" key="3">
    <source>
        <dbReference type="Proteomes" id="UP000286701"/>
    </source>
</evidence>
<protein>
    <recommendedName>
        <fullName evidence="4">Outer membrane protein beta-barrel domain-containing protein</fullName>
    </recommendedName>
</protein>
<feature type="signal peptide" evidence="1">
    <location>
        <begin position="1"/>
        <end position="22"/>
    </location>
</feature>
<comment type="caution">
    <text evidence="2">The sequence shown here is derived from an EMBL/GenBank/DDBJ whole genome shotgun (WGS) entry which is preliminary data.</text>
</comment>
<dbReference type="RefSeq" id="WP_128534550.1">
    <property type="nucleotide sequence ID" value="NZ_SBIW01000006.1"/>
</dbReference>
<feature type="chain" id="PRO_5019032418" description="Outer membrane protein beta-barrel domain-containing protein" evidence="1">
    <location>
        <begin position="23"/>
        <end position="194"/>
    </location>
</feature>
<gene>
    <name evidence="2" type="ORF">EPL05_13780</name>
</gene>
<evidence type="ECO:0008006" key="4">
    <source>
        <dbReference type="Google" id="ProtNLM"/>
    </source>
</evidence>